<protein>
    <recommendedName>
        <fullName evidence="3">PQQ-binding-like beta-propeller repeat protein</fullName>
    </recommendedName>
</protein>
<proteinExistence type="predicted"/>
<keyword evidence="2" id="KW-1185">Reference proteome</keyword>
<comment type="caution">
    <text evidence="1">The sequence shown here is derived from an EMBL/GenBank/DDBJ whole genome shotgun (WGS) entry which is preliminary data.</text>
</comment>
<gene>
    <name evidence="1" type="ORF">POL58_07370</name>
</gene>
<reference evidence="1 2" key="1">
    <citation type="submission" date="2022-11" db="EMBL/GenBank/DDBJ databases">
        <title>Minimal conservation of predation-associated metabolite biosynthetic gene clusters underscores biosynthetic potential of Myxococcota including descriptions for ten novel species: Archangium lansinium sp. nov., Myxococcus landrumus sp. nov., Nannocystis bai.</title>
        <authorList>
            <person name="Ahearne A."/>
            <person name="Stevens C."/>
            <person name="Dowd S."/>
        </authorList>
    </citation>
    <scope>NUCLEOTIDE SEQUENCE [LARGE SCALE GENOMIC DNA]</scope>
    <source>
        <strain evidence="1 2">NCELM</strain>
    </source>
</reference>
<evidence type="ECO:0008006" key="3">
    <source>
        <dbReference type="Google" id="ProtNLM"/>
    </source>
</evidence>
<organism evidence="1 2">
    <name type="scientific">Nannocystis radixulma</name>
    <dbReference type="NCBI Taxonomy" id="2995305"/>
    <lineage>
        <taxon>Bacteria</taxon>
        <taxon>Pseudomonadati</taxon>
        <taxon>Myxococcota</taxon>
        <taxon>Polyangia</taxon>
        <taxon>Nannocystales</taxon>
        <taxon>Nannocystaceae</taxon>
        <taxon>Nannocystis</taxon>
    </lineage>
</organism>
<dbReference type="Proteomes" id="UP001217838">
    <property type="component" value="Unassembled WGS sequence"/>
</dbReference>
<name>A0ABT5B0C6_9BACT</name>
<dbReference type="InterPro" id="IPR011047">
    <property type="entry name" value="Quinoprotein_ADH-like_sf"/>
</dbReference>
<evidence type="ECO:0000313" key="2">
    <source>
        <dbReference type="Proteomes" id="UP001217838"/>
    </source>
</evidence>
<evidence type="ECO:0000313" key="1">
    <source>
        <dbReference type="EMBL" id="MDC0667550.1"/>
    </source>
</evidence>
<accession>A0ABT5B0C6</accession>
<dbReference type="EMBL" id="JAQNDN010000002">
    <property type="protein sequence ID" value="MDC0667550.1"/>
    <property type="molecule type" value="Genomic_DNA"/>
</dbReference>
<sequence length="435" mass="46836">MNPRARNILLVVGAVTAINAIVCPRMWQEEYEETYLKGPVTDTWSVSAFDPAPVVLPGASWASLPARTSDGKVAGWIHEGAEGKFVALDEATGRVLWQASTGPVPAGLVRTDGWRIKESVPAVPLTLAGPGVYLVAGNRTWMLVADGGASVKTGELPQQVPAMTGGACLVDGNFWIAIADSRDGGVMLSAAGVLADVRSDRPAGCLPAGDGGKAKVISSMQNAHTDPTAYAPDDYVRGYPPEVCGKYNKSERRRTGNEWCSDMRTTDGDAKRTVMLHNGDPVFRQEDEWLLVRLPNPYSGGIDFNPSIVGFELAWPRAFFDMTAYRHVTTENNPSSTSFEAKKVESRTELIEIVASIARTGELQWARSVVRGDMPRVSSDFTENLHYTRSLLLASHAGSPTQNLYVFKPGMLLAVDQATGAPRFQIGAPLPPPAP</sequence>
<dbReference type="SUPFAM" id="SSF50998">
    <property type="entry name" value="Quinoprotein alcohol dehydrogenase-like"/>
    <property type="match status" value="1"/>
</dbReference>
<dbReference type="RefSeq" id="WP_271995687.1">
    <property type="nucleotide sequence ID" value="NZ_JAQNDN010000002.1"/>
</dbReference>